<dbReference type="GO" id="GO:0045324">
    <property type="term" value="P:late endosome to vacuole transport"/>
    <property type="evidence" value="ECO:0007669"/>
    <property type="project" value="InterPro"/>
</dbReference>
<dbReference type="GO" id="GO:0005770">
    <property type="term" value="C:late endosome"/>
    <property type="evidence" value="ECO:0007669"/>
    <property type="project" value="TreeGrafter"/>
</dbReference>
<dbReference type="EMBL" id="CM010724">
    <property type="protein sequence ID" value="RZC81511.1"/>
    <property type="molecule type" value="Genomic_DNA"/>
</dbReference>
<dbReference type="Gramene" id="RZC81511">
    <property type="protein sequence ID" value="RZC81511"/>
    <property type="gene ID" value="C5167_044083"/>
</dbReference>
<dbReference type="GO" id="GO:0071561">
    <property type="term" value="C:nucleus-vacuole junction"/>
    <property type="evidence" value="ECO:0007669"/>
    <property type="project" value="TreeGrafter"/>
</dbReference>
<dbReference type="InterPro" id="IPR045162">
    <property type="entry name" value="Vps15-like"/>
</dbReference>
<dbReference type="GO" id="GO:0016236">
    <property type="term" value="P:macroautophagy"/>
    <property type="evidence" value="ECO:0007669"/>
    <property type="project" value="InterPro"/>
</dbReference>
<dbReference type="PANTHER" id="PTHR17583:SF0">
    <property type="entry name" value="PHOSPHOINOSITIDE 3-KINASE REGULATORY SUBUNIT 4"/>
    <property type="match status" value="1"/>
</dbReference>
<keyword evidence="2" id="KW-1185">Reference proteome</keyword>
<organism evidence="1 2">
    <name type="scientific">Papaver somniferum</name>
    <name type="common">Opium poppy</name>
    <dbReference type="NCBI Taxonomy" id="3469"/>
    <lineage>
        <taxon>Eukaryota</taxon>
        <taxon>Viridiplantae</taxon>
        <taxon>Streptophyta</taxon>
        <taxon>Embryophyta</taxon>
        <taxon>Tracheophyta</taxon>
        <taxon>Spermatophyta</taxon>
        <taxon>Magnoliopsida</taxon>
        <taxon>Ranunculales</taxon>
        <taxon>Papaveraceae</taxon>
        <taxon>Papaveroideae</taxon>
        <taxon>Papaver</taxon>
    </lineage>
</organism>
<dbReference type="Proteomes" id="UP000316621">
    <property type="component" value="Chromosome 10"/>
</dbReference>
<evidence type="ECO:0000313" key="2">
    <source>
        <dbReference type="Proteomes" id="UP000316621"/>
    </source>
</evidence>
<accession>A0A4Y7LB45</accession>
<dbReference type="GO" id="GO:0004674">
    <property type="term" value="F:protein serine/threonine kinase activity"/>
    <property type="evidence" value="ECO:0007669"/>
    <property type="project" value="InterPro"/>
</dbReference>
<proteinExistence type="predicted"/>
<name>A0A4Y7LB45_PAPSO</name>
<dbReference type="PANTHER" id="PTHR17583">
    <property type="entry name" value="PHOSPHOINOSITIDE 3-KINASE REGULATORY SUBUNIT 4"/>
    <property type="match status" value="1"/>
</dbReference>
<dbReference type="GO" id="GO:0006623">
    <property type="term" value="P:protein targeting to vacuole"/>
    <property type="evidence" value="ECO:0007669"/>
    <property type="project" value="TreeGrafter"/>
</dbReference>
<dbReference type="GO" id="GO:0034271">
    <property type="term" value="C:phosphatidylinositol 3-kinase complex, class III, type I"/>
    <property type="evidence" value="ECO:0007669"/>
    <property type="project" value="TreeGrafter"/>
</dbReference>
<dbReference type="STRING" id="3469.A0A4Y7LB45"/>
<reference evidence="1 2" key="1">
    <citation type="journal article" date="2018" name="Science">
        <title>The opium poppy genome and morphinan production.</title>
        <authorList>
            <person name="Guo L."/>
            <person name="Winzer T."/>
            <person name="Yang X."/>
            <person name="Li Y."/>
            <person name="Ning Z."/>
            <person name="He Z."/>
            <person name="Teodor R."/>
            <person name="Lu Y."/>
            <person name="Bowser T.A."/>
            <person name="Graham I.A."/>
            <person name="Ye K."/>
        </authorList>
    </citation>
    <scope>NUCLEOTIDE SEQUENCE [LARGE SCALE GENOMIC DNA]</scope>
    <source>
        <strain evidence="2">cv. HN1</strain>
        <tissue evidence="1">Leaves</tissue>
    </source>
</reference>
<protein>
    <submittedName>
        <fullName evidence="1">Uncharacterized protein</fullName>
    </submittedName>
</protein>
<sequence>MGICRTLKGSSSIIVEDIADVVRGMLSTSQASEVPDAGWRPHGVLVAHLQEHRVSVKDIAIQMIIVFSSSDLMILLPRYGIPKKWRRISRLGRGSLTPCMGASFEGTVSLVRVMYIVPRIVEERCPNTSMSATARPIVYAAAGCNGVSLWNAENGSCHQVLRLTNSDGEAEMSDLPWALSRNQRIAPTKASWNPINASFTWRGLVNRRNGLEDTQRGSSLLCLIFESKLTVLINSGDCCFCSRDCSYRMCGPMLKGIRKMRTSMKPDISSSGVWVVQSQDHI</sequence>
<gene>
    <name evidence="1" type="ORF">C5167_044083</name>
</gene>
<dbReference type="GO" id="GO:0034272">
    <property type="term" value="C:phosphatidylinositol 3-kinase complex, class III, type II"/>
    <property type="evidence" value="ECO:0007669"/>
    <property type="project" value="TreeGrafter"/>
</dbReference>
<dbReference type="AlphaFoldDB" id="A0A4Y7LB45"/>
<evidence type="ECO:0000313" key="1">
    <source>
        <dbReference type="EMBL" id="RZC81511.1"/>
    </source>
</evidence>